<dbReference type="AlphaFoldDB" id="A0A5N5T9E4"/>
<gene>
    <name evidence="2" type="primary">Arl14epl</name>
    <name evidence="2" type="ORF">Anas_10108</name>
</gene>
<evidence type="ECO:0000259" key="1">
    <source>
        <dbReference type="Pfam" id="PF14949"/>
    </source>
</evidence>
<evidence type="ECO:0000313" key="3">
    <source>
        <dbReference type="Proteomes" id="UP000326759"/>
    </source>
</evidence>
<protein>
    <submittedName>
        <fullName evidence="2">ARL14 effector protein-like</fullName>
    </submittedName>
</protein>
<organism evidence="2 3">
    <name type="scientific">Armadillidium nasatum</name>
    <dbReference type="NCBI Taxonomy" id="96803"/>
    <lineage>
        <taxon>Eukaryota</taxon>
        <taxon>Metazoa</taxon>
        <taxon>Ecdysozoa</taxon>
        <taxon>Arthropoda</taxon>
        <taxon>Crustacea</taxon>
        <taxon>Multicrustacea</taxon>
        <taxon>Malacostraca</taxon>
        <taxon>Eumalacostraca</taxon>
        <taxon>Peracarida</taxon>
        <taxon>Isopoda</taxon>
        <taxon>Oniscidea</taxon>
        <taxon>Crinocheta</taxon>
        <taxon>Armadillidiidae</taxon>
        <taxon>Armadillidium</taxon>
    </lineage>
</organism>
<dbReference type="InterPro" id="IPR029264">
    <property type="entry name" value="ARF7EP_C"/>
</dbReference>
<accession>A0A5N5T9E4</accession>
<sequence length="99" mass="11448">MDLCDCLQPECVGCHFPCPKCRSPKCGNECSQAFPPPVFEIFLSNFCMHANFYKAGILVNLILNFPMTELTEDGITKELKWKERKCFGLIDLFQRFNLY</sequence>
<dbReference type="Pfam" id="PF14949">
    <property type="entry name" value="ARF7EP_C"/>
    <property type="match status" value="1"/>
</dbReference>
<proteinExistence type="predicted"/>
<dbReference type="PANTHER" id="PTHR46536">
    <property type="entry name" value="ARL14 EFFECTOR PROTEIN"/>
    <property type="match status" value="1"/>
</dbReference>
<dbReference type="EMBL" id="SEYY01007005">
    <property type="protein sequence ID" value="KAB7502668.1"/>
    <property type="molecule type" value="Genomic_DNA"/>
</dbReference>
<evidence type="ECO:0000313" key="2">
    <source>
        <dbReference type="EMBL" id="KAB7502668.1"/>
    </source>
</evidence>
<dbReference type="Proteomes" id="UP000326759">
    <property type="component" value="Unassembled WGS sequence"/>
</dbReference>
<comment type="caution">
    <text evidence="2">The sequence shown here is derived from an EMBL/GenBank/DDBJ whole genome shotgun (WGS) entry which is preliminary data.</text>
</comment>
<feature type="domain" description="ARF7 effector protein C-terminal" evidence="1">
    <location>
        <begin position="1"/>
        <end position="32"/>
    </location>
</feature>
<dbReference type="OrthoDB" id="5984406at2759"/>
<dbReference type="PANTHER" id="PTHR46536:SF3">
    <property type="entry name" value="ARF7 EFFECTOR PROTEIN C-TERMINAL DOMAIN-CONTAINING PROTEIN"/>
    <property type="match status" value="1"/>
</dbReference>
<reference evidence="2 3" key="1">
    <citation type="journal article" date="2019" name="PLoS Biol.">
        <title>Sex chromosomes control vertical transmission of feminizing Wolbachia symbionts in an isopod.</title>
        <authorList>
            <person name="Becking T."/>
            <person name="Chebbi M.A."/>
            <person name="Giraud I."/>
            <person name="Moumen B."/>
            <person name="Laverre T."/>
            <person name="Caubet Y."/>
            <person name="Peccoud J."/>
            <person name="Gilbert C."/>
            <person name="Cordaux R."/>
        </authorList>
    </citation>
    <scope>NUCLEOTIDE SEQUENCE [LARGE SCALE GENOMIC DNA]</scope>
    <source>
        <strain evidence="2">ANa2</strain>
        <tissue evidence="2">Whole body excluding digestive tract and cuticle</tissue>
    </source>
</reference>
<keyword evidence="3" id="KW-1185">Reference proteome</keyword>
<name>A0A5N5T9E4_9CRUS</name>